<dbReference type="Pfam" id="PF00271">
    <property type="entry name" value="Helicase_C"/>
    <property type="match status" value="1"/>
</dbReference>
<evidence type="ECO:0000256" key="2">
    <source>
        <dbReference type="ARBA" id="ARBA00022840"/>
    </source>
</evidence>
<gene>
    <name evidence="5" type="ORF">SAMN06265784_103287</name>
</gene>
<dbReference type="GO" id="GO:0016887">
    <property type="term" value="F:ATP hydrolysis activity"/>
    <property type="evidence" value="ECO:0007669"/>
    <property type="project" value="TreeGrafter"/>
</dbReference>
<evidence type="ECO:0000256" key="1">
    <source>
        <dbReference type="ARBA" id="ARBA00022741"/>
    </source>
</evidence>
<dbReference type="STRING" id="1515439.SAMN06265784_103287"/>
<evidence type="ECO:0000259" key="4">
    <source>
        <dbReference type="PROSITE" id="PS51194"/>
    </source>
</evidence>
<keyword evidence="5" id="KW-0378">Hydrolase</keyword>
<reference evidence="6" key="1">
    <citation type="submission" date="2017-04" db="EMBL/GenBank/DDBJ databases">
        <authorList>
            <person name="Varghese N."/>
            <person name="Submissions S."/>
        </authorList>
    </citation>
    <scope>NUCLEOTIDE SEQUENCE [LARGE SCALE GENOMIC DNA]</scope>
    <source>
        <strain evidence="6">LMG 29540</strain>
    </source>
</reference>
<keyword evidence="2" id="KW-0067">ATP-binding</keyword>
<protein>
    <submittedName>
        <fullName evidence="5">ATP-dependent helicase Lhr and Lhr-like helicase</fullName>
    </submittedName>
</protein>
<dbReference type="InterPro" id="IPR052511">
    <property type="entry name" value="ATP-dep_Helicase"/>
</dbReference>
<name>A0A1X7K260_9BURK</name>
<dbReference type="InterPro" id="IPR011545">
    <property type="entry name" value="DEAD/DEAH_box_helicase_dom"/>
</dbReference>
<dbReference type="RefSeq" id="WP_085482630.1">
    <property type="nucleotide sequence ID" value="NZ_FXAT01000003.1"/>
</dbReference>
<dbReference type="GO" id="GO:0003677">
    <property type="term" value="F:DNA binding"/>
    <property type="evidence" value="ECO:0007669"/>
    <property type="project" value="TreeGrafter"/>
</dbReference>
<dbReference type="EMBL" id="FXAT01000003">
    <property type="protein sequence ID" value="SMG34746.1"/>
    <property type="molecule type" value="Genomic_DNA"/>
</dbReference>
<dbReference type="SUPFAM" id="SSF52540">
    <property type="entry name" value="P-loop containing nucleoside triphosphate hydrolases"/>
    <property type="match status" value="1"/>
</dbReference>
<sequence length="669" mass="73641">MTAFERLHPAVQYHVVNSLGWSTLRPTQLQAIDPVHSGHHCLLLAPTAGGKTEAAIIPVLSRMTTEEWRGLSVLYVCPIKALLNNLEPRLARYAALLGRTVEVWHGDVSDSRKRRVLREPPDILLTTPESLEGMLISPRLERKSWFGNVRTVIADELHAIAADDRGWHLRSVLARIDEYTSLPIQRIGLSATVSNPEDILAWFAPSGNRSVVGSSTVSTDADVTIDAVGNLENAAIVVSRMYRGEKRLVFCDSRSSAEKLGASLNRLGVRTFVSHASLSASERRHAEAAFAEERDCVIVATSTLELGIDVGDLDRVIQIDSPASVGSFLQRMGRSGRRAGSRRSCLFLTTSDQGLLTALGVCQLWSMGWVEAASPPPEPWNVVAQQTLLLVLEMGQVPRRSLRDTLLRSFPELVPLDIERLIDGLAASQYLFVDPDDVAQIGPAAERAFGASHYRDLMATFSGPELLSARHGSTELGFLDPSVFAAQEGPHFVLLSGRSWKVKEIDWKKRVVWLEPAKEGGKARWTGGGREFGAELAQAIRVVLENGTVKYATLSKRATAALEDLRNATPVTAGAVQAVAAARFKLWTFAGTLANRTRMLREAARGAYRFNGLSIDYRRDPRIKPEIPLPECIDDNALMELVKLIKFNEMLPPDLALRIARRRRLVAAE</sequence>
<dbReference type="InterPro" id="IPR001650">
    <property type="entry name" value="Helicase_C-like"/>
</dbReference>
<dbReference type="SMART" id="SM00490">
    <property type="entry name" value="HELICc"/>
    <property type="match status" value="1"/>
</dbReference>
<dbReference type="PROSITE" id="PS51194">
    <property type="entry name" value="HELICASE_CTER"/>
    <property type="match status" value="1"/>
</dbReference>
<keyword evidence="6" id="KW-1185">Reference proteome</keyword>
<feature type="domain" description="Helicase C-terminal" evidence="4">
    <location>
        <begin position="230"/>
        <end position="381"/>
    </location>
</feature>
<dbReference type="PANTHER" id="PTHR47962">
    <property type="entry name" value="ATP-DEPENDENT HELICASE LHR-RELATED-RELATED"/>
    <property type="match status" value="1"/>
</dbReference>
<dbReference type="Gene3D" id="3.40.50.300">
    <property type="entry name" value="P-loop containing nucleotide triphosphate hydrolases"/>
    <property type="match status" value="2"/>
</dbReference>
<dbReference type="InterPro" id="IPR027417">
    <property type="entry name" value="P-loop_NTPase"/>
</dbReference>
<dbReference type="PANTHER" id="PTHR47962:SF5">
    <property type="entry name" value="ATP-DEPENDENT HELICASE LHR-RELATED"/>
    <property type="match status" value="1"/>
</dbReference>
<keyword evidence="1" id="KW-0547">Nucleotide-binding</keyword>
<dbReference type="GO" id="GO:0005524">
    <property type="term" value="F:ATP binding"/>
    <property type="evidence" value="ECO:0007669"/>
    <property type="project" value="UniProtKB-KW"/>
</dbReference>
<dbReference type="OrthoDB" id="9815222at2"/>
<evidence type="ECO:0000259" key="3">
    <source>
        <dbReference type="PROSITE" id="PS51192"/>
    </source>
</evidence>
<evidence type="ECO:0000313" key="5">
    <source>
        <dbReference type="EMBL" id="SMG34746.1"/>
    </source>
</evidence>
<organism evidence="5 6">
    <name type="scientific">Paraburkholderia susongensis</name>
    <dbReference type="NCBI Taxonomy" id="1515439"/>
    <lineage>
        <taxon>Bacteria</taxon>
        <taxon>Pseudomonadati</taxon>
        <taxon>Pseudomonadota</taxon>
        <taxon>Betaproteobacteria</taxon>
        <taxon>Burkholderiales</taxon>
        <taxon>Burkholderiaceae</taxon>
        <taxon>Paraburkholderia</taxon>
    </lineage>
</organism>
<dbReference type="AlphaFoldDB" id="A0A1X7K260"/>
<dbReference type="GO" id="GO:0004386">
    <property type="term" value="F:helicase activity"/>
    <property type="evidence" value="ECO:0007669"/>
    <property type="project" value="UniProtKB-KW"/>
</dbReference>
<accession>A0A1X7K260</accession>
<dbReference type="Pfam" id="PF00270">
    <property type="entry name" value="DEAD"/>
    <property type="match status" value="1"/>
</dbReference>
<feature type="domain" description="Helicase ATP-binding" evidence="3">
    <location>
        <begin position="32"/>
        <end position="211"/>
    </location>
</feature>
<evidence type="ECO:0000313" key="6">
    <source>
        <dbReference type="Proteomes" id="UP000193228"/>
    </source>
</evidence>
<keyword evidence="5" id="KW-0347">Helicase</keyword>
<proteinExistence type="predicted"/>
<dbReference type="Proteomes" id="UP000193228">
    <property type="component" value="Unassembled WGS sequence"/>
</dbReference>
<dbReference type="InterPro" id="IPR014001">
    <property type="entry name" value="Helicase_ATP-bd"/>
</dbReference>
<dbReference type="PROSITE" id="PS51192">
    <property type="entry name" value="HELICASE_ATP_BIND_1"/>
    <property type="match status" value="1"/>
</dbReference>
<dbReference type="SMART" id="SM00487">
    <property type="entry name" value="DEXDc"/>
    <property type="match status" value="1"/>
</dbReference>